<dbReference type="AlphaFoldDB" id="A0A7W5ZNU8"/>
<keyword evidence="1" id="KW-0732">Signal</keyword>
<proteinExistence type="predicted"/>
<name>A0A7W5ZNU8_9BACT</name>
<dbReference type="EMBL" id="JACIBY010000010">
    <property type="protein sequence ID" value="MBB3840291.1"/>
    <property type="molecule type" value="Genomic_DNA"/>
</dbReference>
<reference evidence="2 3" key="1">
    <citation type="submission" date="2020-08" db="EMBL/GenBank/DDBJ databases">
        <title>Genomic Encyclopedia of Type Strains, Phase IV (KMG-IV): sequencing the most valuable type-strain genomes for metagenomic binning, comparative biology and taxonomic classification.</title>
        <authorList>
            <person name="Goeker M."/>
        </authorList>
    </citation>
    <scope>NUCLEOTIDE SEQUENCE [LARGE SCALE GENOMIC DNA]</scope>
    <source>
        <strain evidence="2 3">DSM 17976</strain>
    </source>
</reference>
<protein>
    <submittedName>
        <fullName evidence="2">Uncharacterized protein</fullName>
    </submittedName>
</protein>
<gene>
    <name evidence="2" type="ORF">FHS57_004311</name>
</gene>
<feature type="chain" id="PRO_5030524114" evidence="1">
    <location>
        <begin position="20"/>
        <end position="150"/>
    </location>
</feature>
<dbReference type="RefSeq" id="WP_183977182.1">
    <property type="nucleotide sequence ID" value="NZ_JACIBY010000010.1"/>
</dbReference>
<evidence type="ECO:0000313" key="2">
    <source>
        <dbReference type="EMBL" id="MBB3840291.1"/>
    </source>
</evidence>
<dbReference type="Proteomes" id="UP000541352">
    <property type="component" value="Unassembled WGS sequence"/>
</dbReference>
<evidence type="ECO:0000256" key="1">
    <source>
        <dbReference type="SAM" id="SignalP"/>
    </source>
</evidence>
<feature type="signal peptide" evidence="1">
    <location>
        <begin position="1"/>
        <end position="19"/>
    </location>
</feature>
<comment type="caution">
    <text evidence="2">The sequence shown here is derived from an EMBL/GenBank/DDBJ whole genome shotgun (WGS) entry which is preliminary data.</text>
</comment>
<evidence type="ECO:0000313" key="3">
    <source>
        <dbReference type="Proteomes" id="UP000541352"/>
    </source>
</evidence>
<sequence length="150" mass="16070">MKTLSFIGLAALGMLVFVAATTVVPTANSTNDAKMAVALLLDGQPLNQTELSTVSSGVLTVNSLESESKMPFRIYLKRGDQKVSFGGQTNGKEQYEAEIGFLVSRARFGDALVVETVGNAAENQKPKVVFTKYLFPLNFKKVTAENGDGC</sequence>
<accession>A0A7W5ZNU8</accession>
<keyword evidence="3" id="KW-1185">Reference proteome</keyword>
<organism evidence="2 3">
    <name type="scientific">Runella defluvii</name>
    <dbReference type="NCBI Taxonomy" id="370973"/>
    <lineage>
        <taxon>Bacteria</taxon>
        <taxon>Pseudomonadati</taxon>
        <taxon>Bacteroidota</taxon>
        <taxon>Cytophagia</taxon>
        <taxon>Cytophagales</taxon>
        <taxon>Spirosomataceae</taxon>
        <taxon>Runella</taxon>
    </lineage>
</organism>